<feature type="region of interest" description="Disordered" evidence="1">
    <location>
        <begin position="62"/>
        <end position="105"/>
    </location>
</feature>
<proteinExistence type="predicted"/>
<sequence length="220" mass="24941">METEEINERACKASEPEFFLQWGNKKRLRCVRVKGPDVSERFGGRMRRKIASSRIDRCLVTASEKEISHHPQPNRLTRNSEGATLRSGTADNRKSSSSPEKEDRCCYTTRGSVGLDENGNGKVSGDGNNNREDRGVVWPKLYIALSSKEKEEDFMAMKGCKLPQRPKKRAKIVQRSLLLVSPGAWLTDMCQERYEVREKKSSKKRPRGLKAMGSMESDSD</sequence>
<evidence type="ECO:0000256" key="1">
    <source>
        <dbReference type="SAM" id="MobiDB-lite"/>
    </source>
</evidence>
<dbReference type="Pfam" id="PF07797">
    <property type="entry name" value="DUF1639"/>
    <property type="match status" value="1"/>
</dbReference>
<keyword evidence="3" id="KW-1185">Reference proteome</keyword>
<comment type="caution">
    <text evidence="2">The sequence shown here is derived from an EMBL/GenBank/DDBJ whole genome shotgun (WGS) entry which is preliminary data.</text>
</comment>
<feature type="region of interest" description="Disordered" evidence="1">
    <location>
        <begin position="195"/>
        <end position="220"/>
    </location>
</feature>
<accession>A0A8K0E7X6</accession>
<evidence type="ECO:0000313" key="2">
    <source>
        <dbReference type="EMBL" id="KAF3442223.1"/>
    </source>
</evidence>
<reference evidence="2" key="1">
    <citation type="submission" date="2020-03" db="EMBL/GenBank/DDBJ databases">
        <title>A high-quality chromosome-level genome assembly of a woody plant with both climbing and erect habits, Rhamnella rubrinervis.</title>
        <authorList>
            <person name="Lu Z."/>
            <person name="Yang Y."/>
            <person name="Zhu X."/>
            <person name="Sun Y."/>
        </authorList>
    </citation>
    <scope>NUCLEOTIDE SEQUENCE</scope>
    <source>
        <strain evidence="2">BYM</strain>
        <tissue evidence="2">Leaf</tissue>
    </source>
</reference>
<dbReference type="InterPro" id="IPR012438">
    <property type="entry name" value="DUF1639"/>
</dbReference>
<evidence type="ECO:0000313" key="3">
    <source>
        <dbReference type="Proteomes" id="UP000796880"/>
    </source>
</evidence>
<organism evidence="2 3">
    <name type="scientific">Rhamnella rubrinervis</name>
    <dbReference type="NCBI Taxonomy" id="2594499"/>
    <lineage>
        <taxon>Eukaryota</taxon>
        <taxon>Viridiplantae</taxon>
        <taxon>Streptophyta</taxon>
        <taxon>Embryophyta</taxon>
        <taxon>Tracheophyta</taxon>
        <taxon>Spermatophyta</taxon>
        <taxon>Magnoliopsida</taxon>
        <taxon>eudicotyledons</taxon>
        <taxon>Gunneridae</taxon>
        <taxon>Pentapetalae</taxon>
        <taxon>rosids</taxon>
        <taxon>fabids</taxon>
        <taxon>Rosales</taxon>
        <taxon>Rhamnaceae</taxon>
        <taxon>rhamnoid group</taxon>
        <taxon>Rhamneae</taxon>
        <taxon>Rhamnella</taxon>
    </lineage>
</organism>
<dbReference type="EMBL" id="VOIH02000007">
    <property type="protein sequence ID" value="KAF3442223.1"/>
    <property type="molecule type" value="Genomic_DNA"/>
</dbReference>
<protein>
    <submittedName>
        <fullName evidence="2">Uncharacterized protein</fullName>
    </submittedName>
</protein>
<dbReference type="PANTHER" id="PTHR33130">
    <property type="entry name" value="PUTATIVE (DUF1639)-RELATED"/>
    <property type="match status" value="1"/>
</dbReference>
<dbReference type="AlphaFoldDB" id="A0A8K0E7X6"/>
<gene>
    <name evidence="2" type="ORF">FNV43_RR16139</name>
</gene>
<dbReference type="OrthoDB" id="2018605at2759"/>
<feature type="compositionally biased region" description="Polar residues" evidence="1">
    <location>
        <begin position="74"/>
        <end position="90"/>
    </location>
</feature>
<dbReference type="Proteomes" id="UP000796880">
    <property type="component" value="Unassembled WGS sequence"/>
</dbReference>
<dbReference type="PANTHER" id="PTHR33130:SF42">
    <property type="entry name" value="O-ACYLTRANSFERASE, PUTATIVE (DUF1639)-RELATED"/>
    <property type="match status" value="1"/>
</dbReference>
<feature type="compositionally biased region" description="Basic and acidic residues" evidence="1">
    <location>
        <begin position="91"/>
        <end position="105"/>
    </location>
</feature>
<name>A0A8K0E7X6_9ROSA</name>